<protein>
    <submittedName>
        <fullName evidence="1">Uncharacterized protein</fullName>
    </submittedName>
</protein>
<gene>
    <name evidence="1" type="ORF">CSCA_1031</name>
</gene>
<sequence length="806" mass="92388">MGEVLRSKEMDKIDELFKEAFNLNSKLVFFPVRHHSPACSYHLNSTIEEYKPDIILIEGPVDGNRIKDVLCHEESKAPFAIYYSYSDSKGLIDDTKGKYRCYYPFLDYSPELVALRQGRERKIETQFIDLSYSDILINSSEGKGLLKKQDKLNYNDDYFLERSKFLKNIGEKEGCRNFNELWEKLFEIQGLNISKEKFVYNLLSYCYFSRVYSKEEELIEEGCLAREAFMTSKIQEALKVYNKILVVTGGFHTSGIIRILDKDNKMKLSKIDEKDKGVYVMPYSMEAADQLNGYASGMPFPSFYEGIWNNIEEKCETPYNNSVLSNIIESGKKVRKNDGCLSTFDEICAFDMCKGLASLRGKSQIGVYELIDAVTSSFIKGDLNISTEEPLKILYKQLTGNKIGKLCDLADVPPLVNDFKDSCSKFKLKINTTISQEIVLEMFSSKRHREVSCLMHRMKFMDTNFCNLLKGPNILLKKNVNLIRETWNYKWSTSVDSILIENSVYGGTLKEACTSLIKKEISENGKNSSSISKMLVYAFNMGLDEIFNFTISSLRKNITEDGNFYSLVECLYYLNHIYGLRELYLMDCMNEIENMIFYAYSKIFILISDMNSINEEETVRAVNCLKEVFNIVLNREIKLDSTLFKEALFSLLRKDSINAGIEGATYGILYGFGEMKVNKIAKTLEGYIMGTKDEALKAPLFLNGLFSTARDLIFVEDSILKSIDKFIGNVSEEEFIRIVPNLRLAFSYFIPREIDEIGEKVAQTYDTSKSHFDKLTTVSPEILKFGEETDKYAVSKMKQMGIISSD</sequence>
<dbReference type="RefSeq" id="WP_029159646.1">
    <property type="nucleotide sequence ID" value="NZ_CP009933.1"/>
</dbReference>
<organism evidence="1 2">
    <name type="scientific">Clostridium scatologenes</name>
    <dbReference type="NCBI Taxonomy" id="1548"/>
    <lineage>
        <taxon>Bacteria</taxon>
        <taxon>Bacillati</taxon>
        <taxon>Bacillota</taxon>
        <taxon>Clostridia</taxon>
        <taxon>Eubacteriales</taxon>
        <taxon>Clostridiaceae</taxon>
        <taxon>Clostridium</taxon>
    </lineage>
</organism>
<accession>A0A0E3GQ90</accession>
<dbReference type="InterPro" id="IPR043737">
    <property type="entry name" value="DUF5682"/>
</dbReference>
<reference evidence="1 2" key="1">
    <citation type="journal article" date="2015" name="J. Biotechnol.">
        <title>Complete genome sequence of a malodorant-producing acetogen, Clostridium scatologenes ATCC 25775(T).</title>
        <authorList>
            <person name="Zhu Z."/>
            <person name="Guo T."/>
            <person name="Zheng H."/>
            <person name="Song T."/>
            <person name="Ouyang P."/>
            <person name="Xie J."/>
        </authorList>
    </citation>
    <scope>NUCLEOTIDE SEQUENCE [LARGE SCALE GENOMIC DNA]</scope>
    <source>
        <strain evidence="1 2">ATCC 25775</strain>
    </source>
</reference>
<evidence type="ECO:0000313" key="1">
    <source>
        <dbReference type="EMBL" id="AKA68156.1"/>
    </source>
</evidence>
<name>A0A0E3GQ90_CLOSL</name>
<dbReference type="KEGG" id="csq:CSCA_1031"/>
<dbReference type="Proteomes" id="UP000033115">
    <property type="component" value="Chromosome"/>
</dbReference>
<keyword evidence="2" id="KW-1185">Reference proteome</keyword>
<dbReference type="EMBL" id="CP009933">
    <property type="protein sequence ID" value="AKA68156.1"/>
    <property type="molecule type" value="Genomic_DNA"/>
</dbReference>
<evidence type="ECO:0000313" key="2">
    <source>
        <dbReference type="Proteomes" id="UP000033115"/>
    </source>
</evidence>
<dbReference type="AlphaFoldDB" id="A0A0E3GQ90"/>
<dbReference type="STRING" id="1548.CSCA_1031"/>
<proteinExistence type="predicted"/>
<dbReference type="Pfam" id="PF18934">
    <property type="entry name" value="DUF5682"/>
    <property type="match status" value="1"/>
</dbReference>
<dbReference type="HOGENOM" id="CLU_009152_0_0_9"/>